<dbReference type="PANTHER" id="PTHR34818:SF1">
    <property type="entry name" value="PROTEIN BLI-3"/>
    <property type="match status" value="1"/>
</dbReference>
<dbReference type="SUPFAM" id="SSF50475">
    <property type="entry name" value="FMN-binding split barrel"/>
    <property type="match status" value="1"/>
</dbReference>
<accession>A0A135LP03</accession>
<dbReference type="Pfam" id="PF16242">
    <property type="entry name" value="Pyrid_ox_like"/>
    <property type="match status" value="1"/>
</dbReference>
<dbReference type="InterPro" id="IPR052917">
    <property type="entry name" value="Stress-Dev_Protein"/>
</dbReference>
<reference evidence="3 4" key="1">
    <citation type="journal article" date="2016" name="BMC Genomics">
        <title>Genome sequencing and secondary metabolism of the postharvest pathogen Penicillium griseofulvum.</title>
        <authorList>
            <person name="Banani H."/>
            <person name="Marcet-Houben M."/>
            <person name="Ballester A.R."/>
            <person name="Abbruscato P."/>
            <person name="Gonzalez-Candelas L."/>
            <person name="Gabaldon T."/>
            <person name="Spadaro D."/>
        </authorList>
    </citation>
    <scope>NUCLEOTIDE SEQUENCE [LARGE SCALE GENOMIC DNA]</scope>
    <source>
        <strain evidence="3 4">PG3</strain>
    </source>
</reference>
<organism evidence="3 4">
    <name type="scientific">Penicillium patulum</name>
    <name type="common">Penicillium griseofulvum</name>
    <dbReference type="NCBI Taxonomy" id="5078"/>
    <lineage>
        <taxon>Eukaryota</taxon>
        <taxon>Fungi</taxon>
        <taxon>Dikarya</taxon>
        <taxon>Ascomycota</taxon>
        <taxon>Pezizomycotina</taxon>
        <taxon>Eurotiomycetes</taxon>
        <taxon>Eurotiomycetidae</taxon>
        <taxon>Eurotiales</taxon>
        <taxon>Aspergillaceae</taxon>
        <taxon>Penicillium</taxon>
    </lineage>
</organism>
<dbReference type="EMBL" id="LHQR01000045">
    <property type="protein sequence ID" value="KXG50683.1"/>
    <property type="molecule type" value="Genomic_DNA"/>
</dbReference>
<evidence type="ECO:0000256" key="1">
    <source>
        <dbReference type="SAM" id="MobiDB-lite"/>
    </source>
</evidence>
<dbReference type="PANTHER" id="PTHR34818">
    <property type="entry name" value="PROTEIN BLI-3"/>
    <property type="match status" value="1"/>
</dbReference>
<dbReference type="AlphaFoldDB" id="A0A135LP03"/>
<dbReference type="RefSeq" id="XP_040649219.1">
    <property type="nucleotide sequence ID" value="XM_040792163.1"/>
</dbReference>
<evidence type="ECO:0000259" key="2">
    <source>
        <dbReference type="Pfam" id="PF16242"/>
    </source>
</evidence>
<feature type="domain" description="General stress protein FMN-binding split barrel" evidence="2">
    <location>
        <begin position="33"/>
        <end position="191"/>
    </location>
</feature>
<proteinExistence type="predicted"/>
<gene>
    <name evidence="3" type="ORF">PGRI_044500</name>
</gene>
<feature type="region of interest" description="Disordered" evidence="1">
    <location>
        <begin position="1"/>
        <end position="21"/>
    </location>
</feature>
<sequence length="213" mass="23175">MSTTDATINTNTGNHPVDPYKTQNFEDPPLAQKIEELVEFITQVKFGMLTTKQSEGDYLASRCMALAAKENGGIDLIFHTNLFSGKTMDLTVHPKETNMSFLDPTSGAWASISGTASVIGDPAIVKKYYSPSLKAWLGDMGDGVHDGGPSDPRIGVIKLKAKLATHVVAHKGIIGRAYETVKGAVQGSVPDVNGIRELSMQELHEWRRTHHDE</sequence>
<name>A0A135LP03_PENPA</name>
<feature type="compositionally biased region" description="Polar residues" evidence="1">
    <location>
        <begin position="1"/>
        <end position="14"/>
    </location>
</feature>
<evidence type="ECO:0000313" key="4">
    <source>
        <dbReference type="Proteomes" id="UP000070168"/>
    </source>
</evidence>
<dbReference type="InterPro" id="IPR038725">
    <property type="entry name" value="YdaG_split_barrel_FMN-bd"/>
</dbReference>
<dbReference type="OrthoDB" id="434253at2759"/>
<dbReference type="GeneID" id="63707463"/>
<dbReference type="OMA" id="AKAWWDS"/>
<evidence type="ECO:0000313" key="3">
    <source>
        <dbReference type="EMBL" id="KXG50683.1"/>
    </source>
</evidence>
<protein>
    <submittedName>
        <fullName evidence="3">FMN-binding split barrel-related protein</fullName>
    </submittedName>
</protein>
<dbReference type="Gene3D" id="2.30.110.10">
    <property type="entry name" value="Electron Transport, Fmn-binding Protein, Chain A"/>
    <property type="match status" value="1"/>
</dbReference>
<comment type="caution">
    <text evidence="3">The sequence shown here is derived from an EMBL/GenBank/DDBJ whole genome shotgun (WGS) entry which is preliminary data.</text>
</comment>
<dbReference type="InterPro" id="IPR012349">
    <property type="entry name" value="Split_barrel_FMN-bd"/>
</dbReference>
<keyword evidence="4" id="KW-1185">Reference proteome</keyword>
<dbReference type="Proteomes" id="UP000070168">
    <property type="component" value="Unassembled WGS sequence"/>
</dbReference>
<dbReference type="STRING" id="5078.A0A135LP03"/>